<dbReference type="GO" id="GO:0015934">
    <property type="term" value="C:large ribosomal subunit"/>
    <property type="evidence" value="ECO:0007669"/>
    <property type="project" value="InterPro"/>
</dbReference>
<dbReference type="InterPro" id="IPR028364">
    <property type="entry name" value="Ribosomal_uL1/biogenesis"/>
</dbReference>
<evidence type="ECO:0000256" key="3">
    <source>
        <dbReference type="ARBA" id="ARBA00023274"/>
    </source>
</evidence>
<evidence type="ECO:0000313" key="5">
    <source>
        <dbReference type="EMBL" id="KAH9383884.1"/>
    </source>
</evidence>
<evidence type="ECO:0000256" key="1">
    <source>
        <dbReference type="ARBA" id="ARBA00010531"/>
    </source>
</evidence>
<accession>A0A9J6H9B5</accession>
<dbReference type="Gene3D" id="3.30.190.20">
    <property type="match status" value="1"/>
</dbReference>
<dbReference type="Proteomes" id="UP000821853">
    <property type="component" value="Unassembled WGS sequence"/>
</dbReference>
<dbReference type="CDD" id="cd00403">
    <property type="entry name" value="Ribosomal_L1"/>
    <property type="match status" value="1"/>
</dbReference>
<gene>
    <name evidence="5" type="ORF">HPB48_025707</name>
</gene>
<dbReference type="Gene3D" id="3.40.50.790">
    <property type="match status" value="1"/>
</dbReference>
<reference evidence="5 6" key="1">
    <citation type="journal article" date="2020" name="Cell">
        <title>Large-Scale Comparative Analyses of Tick Genomes Elucidate Their Genetic Diversity and Vector Capacities.</title>
        <authorList>
            <consortium name="Tick Genome and Microbiome Consortium (TIGMIC)"/>
            <person name="Jia N."/>
            <person name="Wang J."/>
            <person name="Shi W."/>
            <person name="Du L."/>
            <person name="Sun Y."/>
            <person name="Zhan W."/>
            <person name="Jiang J.F."/>
            <person name="Wang Q."/>
            <person name="Zhang B."/>
            <person name="Ji P."/>
            <person name="Bell-Sakyi L."/>
            <person name="Cui X.M."/>
            <person name="Yuan T.T."/>
            <person name="Jiang B.G."/>
            <person name="Yang W.F."/>
            <person name="Lam T.T."/>
            <person name="Chang Q.C."/>
            <person name="Ding S.J."/>
            <person name="Wang X.J."/>
            <person name="Zhu J.G."/>
            <person name="Ruan X.D."/>
            <person name="Zhao L."/>
            <person name="Wei J.T."/>
            <person name="Ye R.Z."/>
            <person name="Que T.C."/>
            <person name="Du C.H."/>
            <person name="Zhou Y.H."/>
            <person name="Cheng J.X."/>
            <person name="Dai P.F."/>
            <person name="Guo W.B."/>
            <person name="Han X.H."/>
            <person name="Huang E.J."/>
            <person name="Li L.F."/>
            <person name="Wei W."/>
            <person name="Gao Y.C."/>
            <person name="Liu J.Z."/>
            <person name="Shao H.Z."/>
            <person name="Wang X."/>
            <person name="Wang C.C."/>
            <person name="Yang T.C."/>
            <person name="Huo Q.B."/>
            <person name="Li W."/>
            <person name="Chen H.Y."/>
            <person name="Chen S.E."/>
            <person name="Zhou L.G."/>
            <person name="Ni X.B."/>
            <person name="Tian J.H."/>
            <person name="Sheng Y."/>
            <person name="Liu T."/>
            <person name="Pan Y.S."/>
            <person name="Xia L.Y."/>
            <person name="Li J."/>
            <person name="Zhao F."/>
            <person name="Cao W.C."/>
        </authorList>
    </citation>
    <scope>NUCLEOTIDE SEQUENCE [LARGE SCALE GENOMIC DNA]</scope>
    <source>
        <strain evidence="5">HaeL-2018</strain>
    </source>
</reference>
<keyword evidence="6" id="KW-1185">Reference proteome</keyword>
<dbReference type="GO" id="GO:0003735">
    <property type="term" value="F:structural constituent of ribosome"/>
    <property type="evidence" value="ECO:0007669"/>
    <property type="project" value="InterPro"/>
</dbReference>
<evidence type="ECO:0000256" key="4">
    <source>
        <dbReference type="ARBA" id="ARBA00035241"/>
    </source>
</evidence>
<dbReference type="AlphaFoldDB" id="A0A9J6H9B5"/>
<dbReference type="Pfam" id="PF00687">
    <property type="entry name" value="Ribosomal_L1"/>
    <property type="match status" value="1"/>
</dbReference>
<dbReference type="EMBL" id="JABSTR010001276">
    <property type="protein sequence ID" value="KAH9383884.1"/>
    <property type="molecule type" value="Genomic_DNA"/>
</dbReference>
<name>A0A9J6H9B5_HAELO</name>
<evidence type="ECO:0000256" key="2">
    <source>
        <dbReference type="ARBA" id="ARBA00022980"/>
    </source>
</evidence>
<dbReference type="OrthoDB" id="2449818at2759"/>
<dbReference type="GO" id="GO:0006412">
    <property type="term" value="P:translation"/>
    <property type="evidence" value="ECO:0007669"/>
    <property type="project" value="InterPro"/>
</dbReference>
<dbReference type="InterPro" id="IPR016095">
    <property type="entry name" value="Ribosomal_uL1_3-a/b-sand"/>
</dbReference>
<dbReference type="VEuPathDB" id="VectorBase:HLOH_044368"/>
<keyword evidence="3" id="KW-0687">Ribonucleoprotein</keyword>
<comment type="caution">
    <text evidence="5">The sequence shown here is derived from an EMBL/GenBank/DDBJ whole genome shotgun (WGS) entry which is preliminary data.</text>
</comment>
<organism evidence="5 6">
    <name type="scientific">Haemaphysalis longicornis</name>
    <name type="common">Bush tick</name>
    <dbReference type="NCBI Taxonomy" id="44386"/>
    <lineage>
        <taxon>Eukaryota</taxon>
        <taxon>Metazoa</taxon>
        <taxon>Ecdysozoa</taxon>
        <taxon>Arthropoda</taxon>
        <taxon>Chelicerata</taxon>
        <taxon>Arachnida</taxon>
        <taxon>Acari</taxon>
        <taxon>Parasitiformes</taxon>
        <taxon>Ixodida</taxon>
        <taxon>Ixodoidea</taxon>
        <taxon>Ixodidae</taxon>
        <taxon>Haemaphysalinae</taxon>
        <taxon>Haemaphysalis</taxon>
    </lineage>
</organism>
<sequence length="217" mass="24721">MNPHVTTEKLHNCIDQVLQQAAKRRRKFLETVQLIIALKRRRHRSRSGPSITVQLKHVPKPHFRVCVLGDKDHFREARANRLGCKDKADILELNKSTAKVSKLLRKFDAFLISPSLVDGLPNDLMTALKGRSKEPVVLTPEESMSAHIRKLKINVKLEANTAAPRVVTVGHVKMTREELTENITLVVDSLVSLLKNHWLDVRRIIIKSCMGPPQRLY</sequence>
<keyword evidence="2" id="KW-0689">Ribosomal protein</keyword>
<dbReference type="InterPro" id="IPR002143">
    <property type="entry name" value="Ribosomal_uL1"/>
</dbReference>
<evidence type="ECO:0000313" key="6">
    <source>
        <dbReference type="Proteomes" id="UP000821853"/>
    </source>
</evidence>
<protein>
    <recommendedName>
        <fullName evidence="4">Large ribosomal subunit protein uL1</fullName>
    </recommendedName>
</protein>
<comment type="similarity">
    <text evidence="1">Belongs to the universal ribosomal protein uL1 family.</text>
</comment>
<dbReference type="GO" id="GO:0003723">
    <property type="term" value="F:RNA binding"/>
    <property type="evidence" value="ECO:0007669"/>
    <property type="project" value="InterPro"/>
</dbReference>
<proteinExistence type="inferred from homology"/>
<dbReference type="SUPFAM" id="SSF56808">
    <property type="entry name" value="Ribosomal protein L1"/>
    <property type="match status" value="1"/>
</dbReference>
<dbReference type="PIRSF" id="PIRSF002155">
    <property type="entry name" value="Ribosomal_L1"/>
    <property type="match status" value="1"/>
</dbReference>
<dbReference type="InterPro" id="IPR023674">
    <property type="entry name" value="Ribosomal_uL1-like"/>
</dbReference>